<reference evidence="3 5" key="3">
    <citation type="journal article" date="2016" name="Proc. Natl. Acad. Sci. U.S.A.">
        <title>Comparative genomics of biotechnologically important yeasts.</title>
        <authorList>
            <person name="Riley R."/>
            <person name="Haridas S."/>
            <person name="Wolfe K.H."/>
            <person name="Lopes M.R."/>
            <person name="Hittinger C.T."/>
            <person name="Goeker M."/>
            <person name="Salamov A.A."/>
            <person name="Wisecaver J.H."/>
            <person name="Long T.M."/>
            <person name="Calvey C.H."/>
            <person name="Aerts A.L."/>
            <person name="Barry K.W."/>
            <person name="Choi C."/>
            <person name="Clum A."/>
            <person name="Coughlan A.Y."/>
            <person name="Deshpande S."/>
            <person name="Douglass A.P."/>
            <person name="Hanson S.J."/>
            <person name="Klenk H.-P."/>
            <person name="LaButti K.M."/>
            <person name="Lapidus A."/>
            <person name="Lindquist E.A."/>
            <person name="Lipzen A.M."/>
            <person name="Meier-Kolthoff J.P."/>
            <person name="Ohm R.A."/>
            <person name="Otillar R.P."/>
            <person name="Pangilinan J.L."/>
            <person name="Peng Y."/>
            <person name="Rokas A."/>
            <person name="Rosa C.A."/>
            <person name="Scheuner C."/>
            <person name="Sibirny A.A."/>
            <person name="Slot J.C."/>
            <person name="Stielow J.B."/>
            <person name="Sun H."/>
            <person name="Kurtzman C.P."/>
            <person name="Blackwell M."/>
            <person name="Grigoriev I.V."/>
            <person name="Jeffries T.W."/>
        </authorList>
    </citation>
    <scope>NUCLEOTIDE SEQUENCE [LARGE SCALE GENOMIC DNA]</scope>
    <source>
        <strain evidence="5">ATCC 18201 / CBS 1600 / BCRC 20928 / JCM 3617 / NBRC 0987 / NRRL Y-1542</strain>
        <strain evidence="3">NRRL Y-1542</strain>
    </source>
</reference>
<dbReference type="PANTHER" id="PTHR39153">
    <property type="entry name" value="AGR244WP"/>
    <property type="match status" value="1"/>
</dbReference>
<dbReference type="InterPro" id="IPR038882">
    <property type="entry name" value="Rcf3"/>
</dbReference>
<keyword evidence="1" id="KW-1133">Transmembrane helix</keyword>
<dbReference type="Proteomes" id="UP000094389">
    <property type="component" value="Unassembled WGS sequence"/>
</dbReference>
<name>A0A0H5CJ79_CYBJN</name>
<gene>
    <name evidence="2" type="ORF">BN1211_5463</name>
    <name evidence="3" type="ORF">CYBJADRAFT_167979</name>
</gene>
<dbReference type="OrthoDB" id="3979469at2759"/>
<evidence type="ECO:0000313" key="4">
    <source>
        <dbReference type="Proteomes" id="UP000038830"/>
    </source>
</evidence>
<evidence type="ECO:0000313" key="5">
    <source>
        <dbReference type="Proteomes" id="UP000094389"/>
    </source>
</evidence>
<dbReference type="PANTHER" id="PTHR39153:SF1">
    <property type="entry name" value="AGR244WP"/>
    <property type="match status" value="1"/>
</dbReference>
<reference evidence="2" key="1">
    <citation type="submission" date="2014-12" db="EMBL/GenBank/DDBJ databases">
        <authorList>
            <person name="Jaenicke S."/>
        </authorList>
    </citation>
    <scope>NUCLEOTIDE SEQUENCE [LARGE SCALE GENOMIC DNA]</scope>
    <source>
        <strain evidence="2">CBS1600</strain>
    </source>
</reference>
<evidence type="ECO:0000256" key="1">
    <source>
        <dbReference type="SAM" id="Phobius"/>
    </source>
</evidence>
<dbReference type="AlphaFoldDB" id="A0A0H5CJ79"/>
<dbReference type="Proteomes" id="UP000038830">
    <property type="component" value="Unassembled WGS sequence"/>
</dbReference>
<dbReference type="EMBL" id="CDQK01000006">
    <property type="protein sequence ID" value="CEP24594.1"/>
    <property type="molecule type" value="Genomic_DNA"/>
</dbReference>
<proteinExistence type="predicted"/>
<accession>A0A0H5CJ79</accession>
<dbReference type="EMBL" id="KV453931">
    <property type="protein sequence ID" value="ODV73426.1"/>
    <property type="molecule type" value="Genomic_DNA"/>
</dbReference>
<feature type="transmembrane region" description="Helical" evidence="1">
    <location>
        <begin position="22"/>
        <end position="47"/>
    </location>
</feature>
<reference evidence="4" key="2">
    <citation type="journal article" date="2015" name="J. Biotechnol.">
        <title>The structure of the Cyberlindnera jadinii genome and its relation to Candida utilis analyzed by the occurrence of single nucleotide polymorphisms.</title>
        <authorList>
            <person name="Rupp O."/>
            <person name="Brinkrolf K."/>
            <person name="Buerth C."/>
            <person name="Kunigo M."/>
            <person name="Schneider J."/>
            <person name="Jaenicke S."/>
            <person name="Goesmann A."/>
            <person name="Puehler A."/>
            <person name="Jaeger K.-E."/>
            <person name="Ernst J.F."/>
        </authorList>
    </citation>
    <scope>NUCLEOTIDE SEQUENCE [LARGE SCALE GENOMIC DNA]</scope>
    <source>
        <strain evidence="4">ATCC 18201 / CBS 1600 / BCRC 20928 / JCM 3617 / NBRC 0987 / NRRL Y-1542</strain>
    </source>
</reference>
<dbReference type="OMA" id="SWISMGA"/>
<keyword evidence="1" id="KW-0812">Transmembrane</keyword>
<dbReference type="STRING" id="983966.A0A0H5CJ79"/>
<keyword evidence="1" id="KW-0472">Membrane</keyword>
<protein>
    <recommendedName>
        <fullName evidence="6">HIG1 domain-containing protein</fullName>
    </recommendedName>
</protein>
<accession>A0A1E4S1P2</accession>
<evidence type="ECO:0000313" key="2">
    <source>
        <dbReference type="EMBL" id="CEP24594.1"/>
    </source>
</evidence>
<evidence type="ECO:0008006" key="6">
    <source>
        <dbReference type="Google" id="ProtNLM"/>
    </source>
</evidence>
<organism evidence="2 4">
    <name type="scientific">Cyberlindnera jadinii (strain ATCC 18201 / CBS 1600 / BCRC 20928 / JCM 3617 / NBRC 0987 / NRRL Y-1542)</name>
    <name type="common">Torula yeast</name>
    <name type="synonym">Candida utilis</name>
    <dbReference type="NCBI Taxonomy" id="983966"/>
    <lineage>
        <taxon>Eukaryota</taxon>
        <taxon>Fungi</taxon>
        <taxon>Dikarya</taxon>
        <taxon>Ascomycota</taxon>
        <taxon>Saccharomycotina</taxon>
        <taxon>Saccharomycetes</taxon>
        <taxon>Phaffomycetales</taxon>
        <taxon>Phaffomycetaceae</taxon>
        <taxon>Cyberlindnera</taxon>
    </lineage>
</organism>
<keyword evidence="5" id="KW-1185">Reference proteome</keyword>
<evidence type="ECO:0000313" key="3">
    <source>
        <dbReference type="EMBL" id="ODV73426.1"/>
    </source>
</evidence>
<sequence length="114" mass="12763">MAGTVKLNHHQPHKIEQLWSELLIAGAIGAAKGAMLGITSALLLRIISPTYRTARSQVKVFYHVSWIAGGAVWWAEQQLLDFENRTMLEDEARRAKLLDEAAERGIYLEDNGPH</sequence>